<dbReference type="Proteomes" id="UP000008820">
    <property type="component" value="Chromosome 2"/>
</dbReference>
<dbReference type="FunFam" id="1.10.10.60:FF:000452">
    <property type="entry name" value="Chromatin complexes subunit BAP18"/>
    <property type="match status" value="1"/>
</dbReference>
<reference evidence="4 5" key="1">
    <citation type="submission" date="2017-06" db="EMBL/GenBank/DDBJ databases">
        <title>Aedes aegypti genome working group (AGWG) sequencing and assembly.</title>
        <authorList>
            <consortium name="Aedes aegypti Genome Working Group (AGWG)"/>
            <person name="Matthews B.J."/>
        </authorList>
    </citation>
    <scope>NUCLEOTIDE SEQUENCE [LARGE SCALE GENOMIC DNA]</scope>
    <source>
        <strain evidence="4 5">LVP_AGWG</strain>
    </source>
</reference>
<protein>
    <recommendedName>
        <fullName evidence="3">Myb-like domain-containing protein</fullName>
    </recommendedName>
</protein>
<dbReference type="CDD" id="cd00167">
    <property type="entry name" value="SANT"/>
    <property type="match status" value="1"/>
</dbReference>
<feature type="region of interest" description="Disordered" evidence="2">
    <location>
        <begin position="175"/>
        <end position="200"/>
    </location>
</feature>
<dbReference type="Gene3D" id="1.10.10.60">
    <property type="entry name" value="Homeodomain-like"/>
    <property type="match status" value="1"/>
</dbReference>
<dbReference type="GO" id="GO:0071339">
    <property type="term" value="C:MLL1 complex"/>
    <property type="evidence" value="ECO:0007669"/>
    <property type="project" value="TreeGrafter"/>
</dbReference>
<gene>
    <name evidence="4" type="primary">5568165</name>
</gene>
<keyword evidence="5" id="KW-1185">Reference proteome</keyword>
<feature type="region of interest" description="Disordered" evidence="2">
    <location>
        <begin position="112"/>
        <end position="159"/>
    </location>
</feature>
<evidence type="ECO:0000313" key="5">
    <source>
        <dbReference type="Proteomes" id="UP000008820"/>
    </source>
</evidence>
<organism evidence="4 5">
    <name type="scientific">Aedes aegypti</name>
    <name type="common">Yellowfever mosquito</name>
    <name type="synonym">Culex aegypti</name>
    <dbReference type="NCBI Taxonomy" id="7159"/>
    <lineage>
        <taxon>Eukaryota</taxon>
        <taxon>Metazoa</taxon>
        <taxon>Ecdysozoa</taxon>
        <taxon>Arthropoda</taxon>
        <taxon>Hexapoda</taxon>
        <taxon>Insecta</taxon>
        <taxon>Pterygota</taxon>
        <taxon>Neoptera</taxon>
        <taxon>Endopterygota</taxon>
        <taxon>Diptera</taxon>
        <taxon>Nematocera</taxon>
        <taxon>Culicoidea</taxon>
        <taxon>Culicidae</taxon>
        <taxon>Culicinae</taxon>
        <taxon>Aedini</taxon>
        <taxon>Aedes</taxon>
        <taxon>Stegomyia</taxon>
    </lineage>
</organism>
<dbReference type="PANTHER" id="PTHR21397">
    <property type="entry name" value="CHROMATIN COMPLEXES SUBUNIT BAP18-RELATED"/>
    <property type="match status" value="1"/>
</dbReference>
<feature type="compositionally biased region" description="Low complexity" evidence="2">
    <location>
        <begin position="112"/>
        <end position="125"/>
    </location>
</feature>
<evidence type="ECO:0000256" key="2">
    <source>
        <dbReference type="SAM" id="MobiDB-lite"/>
    </source>
</evidence>
<dbReference type="InParanoid" id="A0A1S4FE32"/>
<dbReference type="VEuPathDB" id="VectorBase:AAEL006628"/>
<sequence length="200" mass="21767">MNSATKVGEIFTAAGAAFNRLGELTMQLHPSSDSPTGSKWTDEEIEMLRSAVTRFSEDLNQVSQRIKGRTVSQIRQTLKKKAFEDAGIQMKPQQQSVPQQLPPIIPPQTQTILVQQQQPSIQPTTSGTDQQPTLIVKQDDHESGGTSSNDAAGAGYLNKPSDMMMTLNRLNVQESEADVEGLASSEVKLEFEPGPEEVTG</sequence>
<dbReference type="PANTHER" id="PTHR21397:SF2">
    <property type="entry name" value="CHROMATIN COMPLEXES SUBUNIT BAP18"/>
    <property type="match status" value="1"/>
</dbReference>
<dbReference type="SUPFAM" id="SSF46689">
    <property type="entry name" value="Homeodomain-like"/>
    <property type="match status" value="1"/>
</dbReference>
<dbReference type="Pfam" id="PF00249">
    <property type="entry name" value="Myb_DNA-binding"/>
    <property type="match status" value="1"/>
</dbReference>
<evidence type="ECO:0000259" key="3">
    <source>
        <dbReference type="Pfam" id="PF00249"/>
    </source>
</evidence>
<dbReference type="AlphaFoldDB" id="A0A1S4FE32"/>
<dbReference type="GO" id="GO:0016589">
    <property type="term" value="C:NURF complex"/>
    <property type="evidence" value="ECO:0007669"/>
    <property type="project" value="TreeGrafter"/>
</dbReference>
<proteinExistence type="predicted"/>
<dbReference type="InterPro" id="IPR001005">
    <property type="entry name" value="SANT/Myb"/>
</dbReference>
<dbReference type="InterPro" id="IPR009057">
    <property type="entry name" value="Homeodomain-like_sf"/>
</dbReference>
<name>A0A1S4FE32_AEDAE</name>
<comment type="subcellular location">
    <subcellularLocation>
        <location evidence="1">Nucleus</location>
    </subcellularLocation>
</comment>
<evidence type="ECO:0000256" key="1">
    <source>
        <dbReference type="ARBA" id="ARBA00004123"/>
    </source>
</evidence>
<dbReference type="EnsemblMetazoa" id="AAEL006628-RB">
    <property type="protein sequence ID" value="AAEL006628-PB"/>
    <property type="gene ID" value="AAEL006628"/>
</dbReference>
<evidence type="ECO:0000313" key="4">
    <source>
        <dbReference type="EnsemblMetazoa" id="AAEL006628-PB"/>
    </source>
</evidence>
<feature type="domain" description="Myb-like" evidence="3">
    <location>
        <begin position="39"/>
        <end position="76"/>
    </location>
</feature>
<reference evidence="4" key="2">
    <citation type="submission" date="2020-05" db="UniProtKB">
        <authorList>
            <consortium name="EnsemblMetazoa"/>
        </authorList>
    </citation>
    <scope>IDENTIFICATION</scope>
    <source>
        <strain evidence="4">LVP_AGWG</strain>
    </source>
</reference>
<dbReference type="OrthoDB" id="10021571at2759"/>
<accession>A0A1S4FE32</accession>